<keyword evidence="4" id="KW-1185">Reference proteome</keyword>
<name>A0A9Q1CH74_HOLLE</name>
<dbReference type="AlphaFoldDB" id="A0A9Q1CH74"/>
<comment type="caution">
    <text evidence="3">The sequence shown here is derived from an EMBL/GenBank/DDBJ whole genome shotgun (WGS) entry which is preliminary data.</text>
</comment>
<proteinExistence type="predicted"/>
<dbReference type="GO" id="GO:0005615">
    <property type="term" value="C:extracellular space"/>
    <property type="evidence" value="ECO:0007669"/>
    <property type="project" value="TreeGrafter"/>
</dbReference>
<feature type="chain" id="PRO_5040455683" evidence="2">
    <location>
        <begin position="21"/>
        <end position="297"/>
    </location>
</feature>
<evidence type="ECO:0000256" key="2">
    <source>
        <dbReference type="SAM" id="SignalP"/>
    </source>
</evidence>
<accession>A0A9Q1CH74</accession>
<dbReference type="InterPro" id="IPR051077">
    <property type="entry name" value="Ca-dependent_lectin"/>
</dbReference>
<dbReference type="EMBL" id="JAIZAY010000003">
    <property type="protein sequence ID" value="KAJ8044645.1"/>
    <property type="molecule type" value="Genomic_DNA"/>
</dbReference>
<protein>
    <submittedName>
        <fullName evidence="3">Short-chain collagen C4</fullName>
    </submittedName>
</protein>
<dbReference type="PANTHER" id="PTHR24024">
    <property type="entry name" value="PULMONARY SURFACTANT-ASSOCIATED PROTEIN A"/>
    <property type="match status" value="1"/>
</dbReference>
<keyword evidence="2" id="KW-0732">Signal</keyword>
<dbReference type="OrthoDB" id="6057536at2759"/>
<evidence type="ECO:0000313" key="3">
    <source>
        <dbReference type="EMBL" id="KAJ8044645.1"/>
    </source>
</evidence>
<feature type="signal peptide" evidence="2">
    <location>
        <begin position="1"/>
        <end position="20"/>
    </location>
</feature>
<feature type="compositionally biased region" description="Pro residues" evidence="1">
    <location>
        <begin position="54"/>
        <end position="83"/>
    </location>
</feature>
<dbReference type="Proteomes" id="UP001152320">
    <property type="component" value="Chromosome 3"/>
</dbReference>
<organism evidence="3 4">
    <name type="scientific">Holothuria leucospilota</name>
    <name type="common">Black long sea cucumber</name>
    <name type="synonym">Mertensiothuria leucospilota</name>
    <dbReference type="NCBI Taxonomy" id="206669"/>
    <lineage>
        <taxon>Eukaryota</taxon>
        <taxon>Metazoa</taxon>
        <taxon>Echinodermata</taxon>
        <taxon>Eleutherozoa</taxon>
        <taxon>Echinozoa</taxon>
        <taxon>Holothuroidea</taxon>
        <taxon>Aspidochirotacea</taxon>
        <taxon>Aspidochirotida</taxon>
        <taxon>Holothuriidae</taxon>
        <taxon>Holothuria</taxon>
    </lineage>
</organism>
<keyword evidence="3" id="KW-0176">Collagen</keyword>
<reference evidence="3" key="1">
    <citation type="submission" date="2021-10" db="EMBL/GenBank/DDBJ databases">
        <title>Tropical sea cucumber genome reveals ecological adaptation and Cuvierian tubules defense mechanism.</title>
        <authorList>
            <person name="Chen T."/>
        </authorList>
    </citation>
    <scope>NUCLEOTIDE SEQUENCE</scope>
    <source>
        <strain evidence="3">Nanhai2018</strain>
        <tissue evidence="3">Muscle</tissue>
    </source>
</reference>
<evidence type="ECO:0000313" key="4">
    <source>
        <dbReference type="Proteomes" id="UP001152320"/>
    </source>
</evidence>
<evidence type="ECO:0000256" key="1">
    <source>
        <dbReference type="SAM" id="MobiDB-lite"/>
    </source>
</evidence>
<dbReference type="PANTHER" id="PTHR24024:SF18">
    <property type="entry name" value="SHORT-CHAIN COLLAGEN C4-LIKE"/>
    <property type="match status" value="1"/>
</dbReference>
<dbReference type="GO" id="GO:0005581">
    <property type="term" value="C:collagen trimer"/>
    <property type="evidence" value="ECO:0007669"/>
    <property type="project" value="UniProtKB-KW"/>
</dbReference>
<sequence length="297" mass="31575">MHFSLTVIFYLTFYVIASEATLSDDSRQLQRNKRTLAGDEAEMTLEKRGRRRPGPPGEPGEPGPEGLPGPQGPSGIPGPPGPPGRDGRDAVAVINTGDICPGPNPQLEGGAIFVRWGRTDCPESSELIYSGIAGGSRHRDLPGAGANILCLPEDPAYVNAVEGEGSNRAFLYSVEYQVSEFSAMGSINVHDVSCAVCQATGRVSHLMIPGKPTCPSAKWTLEYSGYLMAERSHPVHHKSMFICNDQNPQPVRDSSGNAHASSGRLTLVEARCSETGGGLPCDAYGGYREITCAVCTM</sequence>
<feature type="region of interest" description="Disordered" evidence="1">
    <location>
        <begin position="34"/>
        <end position="90"/>
    </location>
</feature>
<gene>
    <name evidence="3" type="ORF">HOLleu_07435</name>
</gene>